<dbReference type="AlphaFoldDB" id="A0A6N9JWA5"/>
<gene>
    <name evidence="3" type="ORF">G4332_08810</name>
    <name evidence="2" type="ORF">GT576_07470</name>
</gene>
<evidence type="ECO:0000313" key="4">
    <source>
        <dbReference type="Proteomes" id="UP000449249"/>
    </source>
</evidence>
<comment type="caution">
    <text evidence="2">The sequence shown here is derived from an EMBL/GenBank/DDBJ whole genome shotgun (WGS) entry which is preliminary data.</text>
</comment>
<reference evidence="2 4" key="1">
    <citation type="journal article" date="2019" name="Nat. Med.">
        <title>A library of human gut bacterial isolates paired with longitudinal multiomics data enables mechanistic microbiome research.</title>
        <authorList>
            <person name="Poyet M."/>
            <person name="Groussin M."/>
            <person name="Gibbons S.M."/>
            <person name="Avila-Pacheco J."/>
            <person name="Jiang X."/>
            <person name="Kearney S.M."/>
            <person name="Perrotta A.R."/>
            <person name="Berdy B."/>
            <person name="Zhao S."/>
            <person name="Lieberman T.D."/>
            <person name="Swanson P.K."/>
            <person name="Smith M."/>
            <person name="Roesemann S."/>
            <person name="Alexander J.E."/>
            <person name="Rich S.A."/>
            <person name="Livny J."/>
            <person name="Vlamakis H."/>
            <person name="Clish C."/>
            <person name="Bullock K."/>
            <person name="Deik A."/>
            <person name="Scott J."/>
            <person name="Pierce K.A."/>
            <person name="Xavier R.J."/>
            <person name="Alm E.J."/>
        </authorList>
    </citation>
    <scope>NUCLEOTIDE SEQUENCE [LARGE SCALE GENOMIC DNA]</scope>
    <source>
        <strain evidence="2 4">BIOML-A1</strain>
    </source>
</reference>
<protein>
    <recommendedName>
        <fullName evidence="5">Host cell surface-exposed lipoprotein</fullName>
    </recommendedName>
</protein>
<organism evidence="2 4">
    <name type="scientific">Dorea longicatena</name>
    <dbReference type="NCBI Taxonomy" id="88431"/>
    <lineage>
        <taxon>Bacteria</taxon>
        <taxon>Bacillati</taxon>
        <taxon>Bacillota</taxon>
        <taxon>Clostridia</taxon>
        <taxon>Lachnospirales</taxon>
        <taxon>Lachnospiraceae</taxon>
        <taxon>Dorea</taxon>
    </lineage>
</organism>
<keyword evidence="1" id="KW-0472">Membrane</keyword>
<sequence length="263" mass="29397">MKNKKKTVTIIAIIGIGLAIIGGIGFYTCYHTWNAATCTRPRTCSICGKTEGESKGHTWSNATCTKPQTCTVCKQTKGKALGHDSDSWTTIKEAICNEAGEKEATCKRCGKSLTQEIPKTDHTPGEWKVTADYKINRDGTVIPGTQAIQCTVCNKELKTKEYTIELTNNQKNAVIRAYEEENFWHVSRDYLINGVLVGDDYFSVEDATFAVDHMDVDFDKQAVMYVRENSSGQSRGEITEMMRYYGYTDEEIDKAFEEAGIDI</sequence>
<dbReference type="EMBL" id="JAAIOD010000010">
    <property type="protein sequence ID" value="NSE58214.1"/>
    <property type="molecule type" value="Genomic_DNA"/>
</dbReference>
<proteinExistence type="predicted"/>
<reference evidence="3" key="3">
    <citation type="submission" date="2020-02" db="EMBL/GenBank/DDBJ databases">
        <authorList>
            <person name="Littmann E."/>
            <person name="Sorbara M."/>
        </authorList>
    </citation>
    <scope>NUCLEOTIDE SEQUENCE</scope>
    <source>
        <strain evidence="3">MSK.10.16</strain>
    </source>
</reference>
<evidence type="ECO:0008006" key="5">
    <source>
        <dbReference type="Google" id="ProtNLM"/>
    </source>
</evidence>
<reference evidence="3" key="2">
    <citation type="journal article" date="2020" name="Cell Host Microbe">
        <title>Functional and Genomic Variation between Human-Derived Isolates of Lachnospiraceae Reveals Inter- and Intra-Species Diversity.</title>
        <authorList>
            <person name="Sorbara M.T."/>
            <person name="Littmann E.R."/>
            <person name="Fontana E."/>
            <person name="Moody T.U."/>
            <person name="Kohout C.E."/>
            <person name="Gjonbalaj M."/>
            <person name="Eaton V."/>
            <person name="Seok R."/>
            <person name="Leiner I.M."/>
            <person name="Pamer E.G."/>
        </authorList>
    </citation>
    <scope>NUCLEOTIDE SEQUENCE</scope>
    <source>
        <strain evidence="3">MSK.10.16</strain>
    </source>
</reference>
<accession>A0A6N9JWA5</accession>
<dbReference type="RefSeq" id="WP_161170366.1">
    <property type="nucleotide sequence ID" value="NZ_JAAIOC010000011.1"/>
</dbReference>
<keyword evidence="1" id="KW-0812">Transmembrane</keyword>
<name>A0A6N9JWA5_9FIRM</name>
<dbReference type="EMBL" id="WWSH01000005">
    <property type="protein sequence ID" value="MZK10182.1"/>
    <property type="molecule type" value="Genomic_DNA"/>
</dbReference>
<feature type="transmembrane region" description="Helical" evidence="1">
    <location>
        <begin position="7"/>
        <end position="27"/>
    </location>
</feature>
<evidence type="ECO:0000313" key="3">
    <source>
        <dbReference type="EMBL" id="NSE58214.1"/>
    </source>
</evidence>
<evidence type="ECO:0000256" key="1">
    <source>
        <dbReference type="SAM" id="Phobius"/>
    </source>
</evidence>
<keyword evidence="1" id="KW-1133">Transmembrane helix</keyword>
<dbReference type="Proteomes" id="UP000724058">
    <property type="component" value="Unassembled WGS sequence"/>
</dbReference>
<dbReference type="Proteomes" id="UP000449249">
    <property type="component" value="Unassembled WGS sequence"/>
</dbReference>
<evidence type="ECO:0000313" key="2">
    <source>
        <dbReference type="EMBL" id="MZK10182.1"/>
    </source>
</evidence>